<gene>
    <name evidence="2" type="ORF">CXB77_02495</name>
    <name evidence="1" type="ORF">CXB77_02845</name>
</gene>
<dbReference type="EMBL" id="PPGH01000015">
    <property type="protein sequence ID" value="PQJ97284.1"/>
    <property type="molecule type" value="Genomic_DNA"/>
</dbReference>
<protein>
    <submittedName>
        <fullName evidence="1">Uncharacterized protein</fullName>
    </submittedName>
</protein>
<keyword evidence="3" id="KW-1185">Reference proteome</keyword>
<dbReference type="Proteomes" id="UP000239936">
    <property type="component" value="Unassembled WGS sequence"/>
</dbReference>
<dbReference type="AlphaFoldDB" id="A0A2S7XU62"/>
<dbReference type="RefSeq" id="WP_105072665.1">
    <property type="nucleotide sequence ID" value="NZ_PPGH01000013.1"/>
</dbReference>
<evidence type="ECO:0000313" key="1">
    <source>
        <dbReference type="EMBL" id="PQJ97284.1"/>
    </source>
</evidence>
<sequence length="77" mass="8592">MSALMTLDQALETVLQLPCEQQEMLVQILQLRQIEIRRAEIAAEAQYAVNSFYAGQLQASSAEAAIAQLHQFIAQDE</sequence>
<organism evidence="1 3">
    <name type="scientific">Chromatium okenii</name>
    <dbReference type="NCBI Taxonomy" id="61644"/>
    <lineage>
        <taxon>Bacteria</taxon>
        <taxon>Pseudomonadati</taxon>
        <taxon>Pseudomonadota</taxon>
        <taxon>Gammaproteobacteria</taxon>
        <taxon>Chromatiales</taxon>
        <taxon>Chromatiaceae</taxon>
        <taxon>Chromatium</taxon>
    </lineage>
</organism>
<proteinExistence type="predicted"/>
<dbReference type="EMBL" id="PPGH01000013">
    <property type="protein sequence ID" value="PQJ97406.1"/>
    <property type="molecule type" value="Genomic_DNA"/>
</dbReference>
<accession>A0A2S7XU62</accession>
<dbReference type="OrthoDB" id="583178at2"/>
<reference evidence="1 3" key="1">
    <citation type="submission" date="2018-01" db="EMBL/GenBank/DDBJ databases">
        <title>The complete genome sequence of Chromatium okenii LaCa, a purple sulfur bacterium with a turbulent life.</title>
        <authorList>
            <person name="Luedin S.M."/>
            <person name="Liechti N."/>
            <person name="Storelli N."/>
            <person name="Danza F."/>
            <person name="Wittwer M."/>
            <person name="Pothier J.F."/>
            <person name="Tonolla M.A."/>
        </authorList>
    </citation>
    <scope>NUCLEOTIDE SEQUENCE [LARGE SCALE GENOMIC DNA]</scope>
    <source>
        <strain evidence="1 3">LaCa</strain>
    </source>
</reference>
<name>A0A2S7XU62_9GAMM</name>
<evidence type="ECO:0000313" key="3">
    <source>
        <dbReference type="Proteomes" id="UP000239936"/>
    </source>
</evidence>
<evidence type="ECO:0000313" key="2">
    <source>
        <dbReference type="EMBL" id="PQJ97406.1"/>
    </source>
</evidence>
<comment type="caution">
    <text evidence="1">The sequence shown here is derived from an EMBL/GenBank/DDBJ whole genome shotgun (WGS) entry which is preliminary data.</text>
</comment>